<keyword evidence="5 7" id="KW-0687">Ribonucleoprotein</keyword>
<dbReference type="InterPro" id="IPR020069">
    <property type="entry name" value="Ribosomal_bL9_C"/>
</dbReference>
<evidence type="ECO:0000256" key="6">
    <source>
        <dbReference type="ARBA" id="ARBA00035292"/>
    </source>
</evidence>
<comment type="similarity">
    <text evidence="1 7">Belongs to the bacterial ribosomal protein bL9 family.</text>
</comment>
<keyword evidence="4 7" id="KW-0689">Ribosomal protein</keyword>
<dbReference type="GO" id="GO:0005840">
    <property type="term" value="C:ribosome"/>
    <property type="evidence" value="ECO:0007669"/>
    <property type="project" value="UniProtKB-KW"/>
</dbReference>
<dbReference type="Pfam" id="PF03948">
    <property type="entry name" value="Ribosomal_L9_C"/>
    <property type="match status" value="1"/>
</dbReference>
<keyword evidence="2 7" id="KW-0699">rRNA-binding</keyword>
<dbReference type="InterPro" id="IPR036791">
    <property type="entry name" value="Ribosomal_bL9_C_sf"/>
</dbReference>
<dbReference type="InterPro" id="IPR000244">
    <property type="entry name" value="Ribosomal_bL9"/>
</dbReference>
<dbReference type="InterPro" id="IPR020070">
    <property type="entry name" value="Ribosomal_bL9_N"/>
</dbReference>
<dbReference type="InterPro" id="IPR036935">
    <property type="entry name" value="Ribosomal_bL9_N_sf"/>
</dbReference>
<dbReference type="EMBL" id="AP019695">
    <property type="protein sequence ID" value="BBK22775.1"/>
    <property type="molecule type" value="Genomic_DNA"/>
</dbReference>
<organism evidence="9 10">
    <name type="scientific">Amedibacterium intestinale</name>
    <dbReference type="NCBI Taxonomy" id="2583452"/>
    <lineage>
        <taxon>Bacteria</taxon>
        <taxon>Bacillati</taxon>
        <taxon>Bacillota</taxon>
        <taxon>Erysipelotrichia</taxon>
        <taxon>Erysipelotrichales</taxon>
        <taxon>Erysipelotrichaceae</taxon>
        <taxon>Amedibacterium</taxon>
    </lineage>
</organism>
<dbReference type="InterPro" id="IPR009027">
    <property type="entry name" value="Ribosomal_bL9/RNase_H1_N"/>
</dbReference>
<dbReference type="InterPro" id="IPR020594">
    <property type="entry name" value="Ribosomal_bL9_bac/chp"/>
</dbReference>
<dbReference type="RefSeq" id="WP_118276549.1">
    <property type="nucleotide sequence ID" value="NZ_AP019695.1"/>
</dbReference>
<dbReference type="SUPFAM" id="SSF55653">
    <property type="entry name" value="Ribosomal protein L9 C-domain"/>
    <property type="match status" value="1"/>
</dbReference>
<dbReference type="GO" id="GO:0003735">
    <property type="term" value="F:structural constituent of ribosome"/>
    <property type="evidence" value="ECO:0007669"/>
    <property type="project" value="InterPro"/>
</dbReference>
<accession>A0A6N4TK43</accession>
<dbReference type="Proteomes" id="UP000464754">
    <property type="component" value="Chromosome"/>
</dbReference>
<evidence type="ECO:0000256" key="7">
    <source>
        <dbReference type="HAMAP-Rule" id="MF_00503"/>
    </source>
</evidence>
<dbReference type="Gene3D" id="3.10.430.100">
    <property type="entry name" value="Ribosomal protein L9, C-terminal domain"/>
    <property type="match status" value="1"/>
</dbReference>
<evidence type="ECO:0000259" key="8">
    <source>
        <dbReference type="PROSITE" id="PS00651"/>
    </source>
</evidence>
<feature type="domain" description="Ribosomal protein L9" evidence="8">
    <location>
        <begin position="13"/>
        <end position="40"/>
    </location>
</feature>
<evidence type="ECO:0000313" key="10">
    <source>
        <dbReference type="Proteomes" id="UP000464754"/>
    </source>
</evidence>
<dbReference type="PANTHER" id="PTHR21368">
    <property type="entry name" value="50S RIBOSOMAL PROTEIN L9"/>
    <property type="match status" value="1"/>
</dbReference>
<dbReference type="GO" id="GO:0019843">
    <property type="term" value="F:rRNA binding"/>
    <property type="evidence" value="ECO:0007669"/>
    <property type="project" value="UniProtKB-UniRule"/>
</dbReference>
<protein>
    <recommendedName>
        <fullName evidence="6 7">Large ribosomal subunit protein bL9</fullName>
    </recommendedName>
</protein>
<sequence length="149" mass="16837">MKVILLSDVKKVGKKGDIVEVSDGYGRNFLLKQKLAVLATKKSKEILDEQNLQHDLEEKQRESDAVALKEKLSKITLQFHVKTGEGGRVFGSVSSKQIVEQLQRVHGIHIEKRKFIDKEAVSSLGYTDIKVDLYKNKVIGIIRVHVSEK</sequence>
<evidence type="ECO:0000256" key="5">
    <source>
        <dbReference type="ARBA" id="ARBA00023274"/>
    </source>
</evidence>
<evidence type="ECO:0000256" key="1">
    <source>
        <dbReference type="ARBA" id="ARBA00010605"/>
    </source>
</evidence>
<reference evidence="10" key="1">
    <citation type="submission" date="2019-05" db="EMBL/GenBank/DDBJ databases">
        <title>Complete genome sequencing of Absiella argi strain JCM 30884.</title>
        <authorList>
            <person name="Sakamoto M."/>
            <person name="Murakami T."/>
            <person name="Mori H."/>
        </authorList>
    </citation>
    <scope>NUCLEOTIDE SEQUENCE [LARGE SCALE GENOMIC DNA]</scope>
    <source>
        <strain evidence="10">JCM 30884</strain>
    </source>
</reference>
<dbReference type="HAMAP" id="MF_00503">
    <property type="entry name" value="Ribosomal_bL9"/>
    <property type="match status" value="1"/>
</dbReference>
<dbReference type="GO" id="GO:1990904">
    <property type="term" value="C:ribonucleoprotein complex"/>
    <property type="evidence" value="ECO:0007669"/>
    <property type="project" value="UniProtKB-KW"/>
</dbReference>
<evidence type="ECO:0000256" key="3">
    <source>
        <dbReference type="ARBA" id="ARBA00022884"/>
    </source>
</evidence>
<dbReference type="GO" id="GO:0006412">
    <property type="term" value="P:translation"/>
    <property type="evidence" value="ECO:0007669"/>
    <property type="project" value="UniProtKB-UniRule"/>
</dbReference>
<evidence type="ECO:0000256" key="4">
    <source>
        <dbReference type="ARBA" id="ARBA00022980"/>
    </source>
</evidence>
<dbReference type="Pfam" id="PF01281">
    <property type="entry name" value="Ribosomal_L9_N"/>
    <property type="match status" value="1"/>
</dbReference>
<dbReference type="PROSITE" id="PS00651">
    <property type="entry name" value="RIBOSOMAL_L9"/>
    <property type="match status" value="1"/>
</dbReference>
<evidence type="ECO:0000313" key="9">
    <source>
        <dbReference type="EMBL" id="BBK22775.1"/>
    </source>
</evidence>
<comment type="function">
    <text evidence="7">Binds to the 23S rRNA.</text>
</comment>
<name>A0A6N4TK43_9FIRM</name>
<keyword evidence="3 7" id="KW-0694">RNA-binding</keyword>
<proteinExistence type="inferred from homology"/>
<dbReference type="AlphaFoldDB" id="A0A6N4TK43"/>
<dbReference type="Gene3D" id="3.40.5.10">
    <property type="entry name" value="Ribosomal protein L9, N-terminal domain"/>
    <property type="match status" value="1"/>
</dbReference>
<keyword evidence="10" id="KW-1185">Reference proteome</keyword>
<evidence type="ECO:0000256" key="2">
    <source>
        <dbReference type="ARBA" id="ARBA00022730"/>
    </source>
</evidence>
<dbReference type="KEGG" id="aarg:Aargi30884_16780"/>
<dbReference type="NCBIfam" id="TIGR00158">
    <property type="entry name" value="L9"/>
    <property type="match status" value="1"/>
</dbReference>
<dbReference type="SUPFAM" id="SSF55658">
    <property type="entry name" value="L9 N-domain-like"/>
    <property type="match status" value="1"/>
</dbReference>
<gene>
    <name evidence="7 9" type="primary">rplI</name>
    <name evidence="9" type="ORF">Aargi30884_16780</name>
</gene>